<keyword evidence="1" id="KW-0812">Transmembrane</keyword>
<evidence type="ECO:0000313" key="2">
    <source>
        <dbReference type="EMBL" id="JAH55955.1"/>
    </source>
</evidence>
<accession>A0A0E9TSS9</accession>
<name>A0A0E9TSS9_ANGAN</name>
<dbReference type="EMBL" id="GBXM01039751">
    <property type="protein sequence ID" value="JAH68826.1"/>
    <property type="molecule type" value="Transcribed_RNA"/>
</dbReference>
<feature type="transmembrane region" description="Helical" evidence="1">
    <location>
        <begin position="16"/>
        <end position="35"/>
    </location>
</feature>
<reference evidence="2" key="1">
    <citation type="submission" date="2014-11" db="EMBL/GenBank/DDBJ databases">
        <authorList>
            <person name="Amaro Gonzalez C."/>
        </authorList>
    </citation>
    <scope>NUCLEOTIDE SEQUENCE</scope>
</reference>
<reference evidence="2" key="2">
    <citation type="journal article" date="2015" name="Fish Shellfish Immunol.">
        <title>Early steps in the European eel (Anguilla anguilla)-Vibrio vulnificus interaction in the gills: Role of the RtxA13 toxin.</title>
        <authorList>
            <person name="Callol A."/>
            <person name="Pajuelo D."/>
            <person name="Ebbesson L."/>
            <person name="Teles M."/>
            <person name="MacKenzie S."/>
            <person name="Amaro C."/>
        </authorList>
    </citation>
    <scope>NUCLEOTIDE SEQUENCE</scope>
</reference>
<dbReference type="AlphaFoldDB" id="A0A0E9TSS9"/>
<keyword evidence="1" id="KW-1133">Transmembrane helix</keyword>
<organism evidence="2">
    <name type="scientific">Anguilla anguilla</name>
    <name type="common">European freshwater eel</name>
    <name type="synonym">Muraena anguilla</name>
    <dbReference type="NCBI Taxonomy" id="7936"/>
    <lineage>
        <taxon>Eukaryota</taxon>
        <taxon>Metazoa</taxon>
        <taxon>Chordata</taxon>
        <taxon>Craniata</taxon>
        <taxon>Vertebrata</taxon>
        <taxon>Euteleostomi</taxon>
        <taxon>Actinopterygii</taxon>
        <taxon>Neopterygii</taxon>
        <taxon>Teleostei</taxon>
        <taxon>Anguilliformes</taxon>
        <taxon>Anguillidae</taxon>
        <taxon>Anguilla</taxon>
    </lineage>
</organism>
<dbReference type="EMBL" id="GBXM01052622">
    <property type="protein sequence ID" value="JAH55955.1"/>
    <property type="molecule type" value="Transcribed_RNA"/>
</dbReference>
<proteinExistence type="predicted"/>
<keyword evidence="1" id="KW-0472">Membrane</keyword>
<evidence type="ECO:0000256" key="1">
    <source>
        <dbReference type="SAM" id="Phobius"/>
    </source>
</evidence>
<sequence>MSFILQYIYTNVQSKHYLFITYIFIYLSYIPRSLLKMRS</sequence>
<protein>
    <submittedName>
        <fullName evidence="2">Uncharacterized protein</fullName>
    </submittedName>
</protein>
<dbReference type="EMBL" id="GBXM01042455">
    <property type="protein sequence ID" value="JAH66122.1"/>
    <property type="molecule type" value="Transcribed_RNA"/>
</dbReference>